<name>A0A1M5MRN2_9FLAO</name>
<evidence type="ECO:0000313" key="4">
    <source>
        <dbReference type="EMBL" id="SHG79722.1"/>
    </source>
</evidence>
<protein>
    <submittedName>
        <fullName evidence="4">Amino acid adenylation domain-containing protein</fullName>
    </submittedName>
</protein>
<proteinExistence type="predicted"/>
<accession>A0A1M5MRN2</accession>
<dbReference type="EMBL" id="FQVE01000008">
    <property type="protein sequence ID" value="SHG79722.1"/>
    <property type="molecule type" value="Genomic_DNA"/>
</dbReference>
<gene>
    <name evidence="4" type="ORF">SAMN02787073_4829</name>
</gene>
<keyword evidence="2" id="KW-0597">Phosphoprotein</keyword>
<dbReference type="Gene3D" id="3.40.50.12780">
    <property type="entry name" value="N-terminal domain of ligase-like"/>
    <property type="match status" value="1"/>
</dbReference>
<sequence>MKKNLIEYFINTCSTFPDKTAVVENENKISFKNLYERTVLLGKILLEKKDILNKPVAVYLPKSIHCVTADLGIMFSGNAYLNLDVKSPSQRVSAILNLVEPEFIVTTNAFKKNIEGIYQESKLILIDELDFGQSLDYHKEGEVLFNRLENSSIDTDMSCIINTSGSTGVPKSVALNHRSFIDFIEISKDIFKFSDDEIIGSLSPVIFDIYSYELCMLMAHSSTLVVLPEHLAAFPIKILEVLEKEKVSFIFWVPTIMVNIANMDLLKAIDLSSLKLVWFAGEVFPTKQFNYWYKSLPQTKFANLYGPIEITLDCTYYIIDREFRDDEPLPIGFPYRNTDVLIITEDNKKAVQGEEGELCVRGSSLALGYYNAPEKTAAAFVNNPLNTHYPETIYRTGDVVSMNEKGEIIFKGRKDTLIKHQGYRIELGEIEHIVVNTLKLVKNACCVYDRQSKEIVLIYENDTEVEPNIFRKEILNVLPKYMIPTVYNFLKEMPRNPNGKIDRAFLNHQINS</sequence>
<dbReference type="AlphaFoldDB" id="A0A1M5MRN2"/>
<dbReference type="PROSITE" id="PS00455">
    <property type="entry name" value="AMP_BINDING"/>
    <property type="match status" value="1"/>
</dbReference>
<dbReference type="InterPro" id="IPR042099">
    <property type="entry name" value="ANL_N_sf"/>
</dbReference>
<evidence type="ECO:0000259" key="3">
    <source>
        <dbReference type="Pfam" id="PF00501"/>
    </source>
</evidence>
<dbReference type="Gene3D" id="3.30.300.30">
    <property type="match status" value="1"/>
</dbReference>
<dbReference type="PANTHER" id="PTHR44845:SF6">
    <property type="entry name" value="BETA-ALANINE-ACTIVATING ENZYME"/>
    <property type="match status" value="1"/>
</dbReference>
<dbReference type="Pfam" id="PF00501">
    <property type="entry name" value="AMP-binding"/>
    <property type="match status" value="1"/>
</dbReference>
<evidence type="ECO:0000313" key="5">
    <source>
        <dbReference type="Proteomes" id="UP000184108"/>
    </source>
</evidence>
<evidence type="ECO:0000256" key="1">
    <source>
        <dbReference type="ARBA" id="ARBA00022450"/>
    </source>
</evidence>
<dbReference type="InterPro" id="IPR000873">
    <property type="entry name" value="AMP-dep_synth/lig_dom"/>
</dbReference>
<dbReference type="SUPFAM" id="SSF56801">
    <property type="entry name" value="Acetyl-CoA synthetase-like"/>
    <property type="match status" value="1"/>
</dbReference>
<keyword evidence="1" id="KW-0596">Phosphopantetheine</keyword>
<dbReference type="InterPro" id="IPR045851">
    <property type="entry name" value="AMP-bd_C_sf"/>
</dbReference>
<organism evidence="4 5">
    <name type="scientific">Chryseobacterium vrystaatense</name>
    <dbReference type="NCBI Taxonomy" id="307480"/>
    <lineage>
        <taxon>Bacteria</taxon>
        <taxon>Pseudomonadati</taxon>
        <taxon>Bacteroidota</taxon>
        <taxon>Flavobacteriia</taxon>
        <taxon>Flavobacteriales</taxon>
        <taxon>Weeksellaceae</taxon>
        <taxon>Chryseobacterium group</taxon>
        <taxon>Chryseobacterium</taxon>
    </lineage>
</organism>
<dbReference type="Proteomes" id="UP000184108">
    <property type="component" value="Unassembled WGS sequence"/>
</dbReference>
<feature type="domain" description="AMP-dependent synthetase/ligase" evidence="3">
    <location>
        <begin position="12"/>
        <end position="370"/>
    </location>
</feature>
<evidence type="ECO:0000256" key="2">
    <source>
        <dbReference type="ARBA" id="ARBA00022553"/>
    </source>
</evidence>
<reference evidence="5" key="1">
    <citation type="submission" date="2016-11" db="EMBL/GenBank/DDBJ databases">
        <authorList>
            <person name="Varghese N."/>
            <person name="Submissions S."/>
        </authorList>
    </citation>
    <scope>NUCLEOTIDE SEQUENCE [LARGE SCALE GENOMIC DNA]</scope>
    <source>
        <strain evidence="5">YR203</strain>
    </source>
</reference>
<dbReference type="RefSeq" id="WP_073175570.1">
    <property type="nucleotide sequence ID" value="NZ_FQVE01000008.1"/>
</dbReference>
<dbReference type="InterPro" id="IPR020845">
    <property type="entry name" value="AMP-binding_CS"/>
</dbReference>
<dbReference type="PANTHER" id="PTHR44845">
    <property type="entry name" value="CARRIER DOMAIN-CONTAINING PROTEIN"/>
    <property type="match status" value="1"/>
</dbReference>